<name>A0A4Y9ZIC5_9AGAM</name>
<dbReference type="Proteomes" id="UP000298061">
    <property type="component" value="Unassembled WGS sequence"/>
</dbReference>
<proteinExistence type="predicted"/>
<reference evidence="2 3" key="1">
    <citation type="submission" date="2019-02" db="EMBL/GenBank/DDBJ databases">
        <title>Genome sequencing of the rare red list fungi Hericium alpestre (H. flagellum).</title>
        <authorList>
            <person name="Buettner E."/>
            <person name="Kellner H."/>
        </authorList>
    </citation>
    <scope>NUCLEOTIDE SEQUENCE [LARGE SCALE GENOMIC DNA]</scope>
    <source>
        <strain evidence="2 3">DSM 108284</strain>
    </source>
</reference>
<dbReference type="EMBL" id="SFCI01002410">
    <property type="protein sequence ID" value="TFY73950.1"/>
    <property type="molecule type" value="Genomic_DNA"/>
</dbReference>
<dbReference type="STRING" id="135208.A0A4Y9ZIC5"/>
<keyword evidence="3" id="KW-1185">Reference proteome</keyword>
<evidence type="ECO:0000256" key="1">
    <source>
        <dbReference type="SAM" id="MobiDB-lite"/>
    </source>
</evidence>
<feature type="region of interest" description="Disordered" evidence="1">
    <location>
        <begin position="261"/>
        <end position="286"/>
    </location>
</feature>
<evidence type="ECO:0000313" key="3">
    <source>
        <dbReference type="Proteomes" id="UP000298061"/>
    </source>
</evidence>
<evidence type="ECO:0008006" key="4">
    <source>
        <dbReference type="Google" id="ProtNLM"/>
    </source>
</evidence>
<organism evidence="2 3">
    <name type="scientific">Hericium alpestre</name>
    <dbReference type="NCBI Taxonomy" id="135208"/>
    <lineage>
        <taxon>Eukaryota</taxon>
        <taxon>Fungi</taxon>
        <taxon>Dikarya</taxon>
        <taxon>Basidiomycota</taxon>
        <taxon>Agaricomycotina</taxon>
        <taxon>Agaricomycetes</taxon>
        <taxon>Russulales</taxon>
        <taxon>Hericiaceae</taxon>
        <taxon>Hericium</taxon>
    </lineage>
</organism>
<evidence type="ECO:0000313" key="2">
    <source>
        <dbReference type="EMBL" id="TFY73950.1"/>
    </source>
</evidence>
<dbReference type="AlphaFoldDB" id="A0A4Y9ZIC5"/>
<gene>
    <name evidence="2" type="ORF">EWM64_g10062</name>
</gene>
<protein>
    <recommendedName>
        <fullName evidence="4">Essential protein Yae1 N-terminal domain-containing protein</fullName>
    </recommendedName>
</protein>
<accession>A0A4Y9ZIC5</accession>
<sequence>MGKNKRAAKAAWRAAARAALPLPTTTNIGHPLIATAAPFDTHAALVDTPSASAVRESPQQLRVSHEADATHAPRAATPTYPTIDITLVREPAIVDAHAKEPVAIATPQMHVAHELDSCPEPRDMPPALTMPTSTPFDTIDTTVQQTRVSNPANTLIAPRTPIPALSASATTAVVVLAAAIDVLGPPTVFLACLMHLFDRAEDLSHELDALAPRICPATSIEEIDEDLLANIIEDAQSLTRIEARREVRVKALEEGRERGWKEGLEEGRREARKEARKDATADMRQQEQGWKDAYELGRWDGYREGLEIASTEVSTRTRVDATVYGHVT</sequence>
<comment type="caution">
    <text evidence="2">The sequence shown here is derived from an EMBL/GenBank/DDBJ whole genome shotgun (WGS) entry which is preliminary data.</text>
</comment>